<dbReference type="SUPFAM" id="SSF53756">
    <property type="entry name" value="UDP-Glycosyltransferase/glycogen phosphorylase"/>
    <property type="match status" value="1"/>
</dbReference>
<accession>A0ABU1N8U2</accession>
<gene>
    <name evidence="1" type="ORF">J2739_000632</name>
</gene>
<organism evidence="1 2">
    <name type="scientific">Variovorax soli</name>
    <dbReference type="NCBI Taxonomy" id="376815"/>
    <lineage>
        <taxon>Bacteria</taxon>
        <taxon>Pseudomonadati</taxon>
        <taxon>Pseudomonadota</taxon>
        <taxon>Betaproteobacteria</taxon>
        <taxon>Burkholderiales</taxon>
        <taxon>Comamonadaceae</taxon>
        <taxon>Variovorax</taxon>
    </lineage>
</organism>
<name>A0ABU1N8U2_9BURK</name>
<dbReference type="EMBL" id="JAVDRF010000001">
    <property type="protein sequence ID" value="MDR6534872.1"/>
    <property type="molecule type" value="Genomic_DNA"/>
</dbReference>
<dbReference type="Proteomes" id="UP001184230">
    <property type="component" value="Unassembled WGS sequence"/>
</dbReference>
<sequence>MKILLLTRYGRQGASSRLRTLQYVPWLEAAGMCCTVQALFSDDMLQAKYRTGGYRRAAVLSAYAVRVRTLIERDSFDLVWIEKEALPWLPAWIERVLLRGVPYVLDYDDAIFHSYDTHRSACVRRLLGRRIDQLMKGARLVIGGNEYLARRAREAGAPWVQTVSTVIDLERYAARVYPANDTRRRPRIVWVGSPSTVRYLESLGGPLAELASRCAYTMRVIGSTVNLPGVSVECVPWTEATEANAIAECDIGVMPLVDSPWEKGKCGYKLIQYMACGLPVVASPVGMNSTLVREGENGYLAASPQEWTSALGRMIEDAGARRTMGVAGRRRVESEYCLQRTAPLLCTLLFRAAGYRGAPA</sequence>
<dbReference type="CDD" id="cd03801">
    <property type="entry name" value="GT4_PimA-like"/>
    <property type="match status" value="1"/>
</dbReference>
<evidence type="ECO:0000313" key="2">
    <source>
        <dbReference type="Proteomes" id="UP001184230"/>
    </source>
</evidence>
<reference evidence="1 2" key="1">
    <citation type="submission" date="2023-07" db="EMBL/GenBank/DDBJ databases">
        <title>Sorghum-associated microbial communities from plants grown in Nebraska, USA.</title>
        <authorList>
            <person name="Schachtman D."/>
        </authorList>
    </citation>
    <scope>NUCLEOTIDE SEQUENCE [LARGE SCALE GENOMIC DNA]</scope>
    <source>
        <strain evidence="1 2">DS1781</strain>
    </source>
</reference>
<keyword evidence="2" id="KW-1185">Reference proteome</keyword>
<proteinExistence type="predicted"/>
<dbReference type="PANTHER" id="PTHR12526:SF600">
    <property type="entry name" value="GLYCOSYL TRANSFERASE GROUP 1"/>
    <property type="match status" value="1"/>
</dbReference>
<evidence type="ECO:0000313" key="1">
    <source>
        <dbReference type="EMBL" id="MDR6534872.1"/>
    </source>
</evidence>
<dbReference type="PANTHER" id="PTHR12526">
    <property type="entry name" value="GLYCOSYLTRANSFERASE"/>
    <property type="match status" value="1"/>
</dbReference>
<dbReference type="Gene3D" id="3.40.50.2000">
    <property type="entry name" value="Glycogen Phosphorylase B"/>
    <property type="match status" value="2"/>
</dbReference>
<dbReference type="Pfam" id="PF13692">
    <property type="entry name" value="Glyco_trans_1_4"/>
    <property type="match status" value="1"/>
</dbReference>
<protein>
    <submittedName>
        <fullName evidence="1">Glycosyltransferase involved in cell wall biosynthesis</fullName>
    </submittedName>
</protein>
<dbReference type="RefSeq" id="WP_309898410.1">
    <property type="nucleotide sequence ID" value="NZ_JAVDRF010000001.1"/>
</dbReference>
<comment type="caution">
    <text evidence="1">The sequence shown here is derived from an EMBL/GenBank/DDBJ whole genome shotgun (WGS) entry which is preliminary data.</text>
</comment>